<evidence type="ECO:0000313" key="2">
    <source>
        <dbReference type="EMBL" id="KAE9537010.1"/>
    </source>
</evidence>
<gene>
    <name evidence="2" type="ORF">AGLY_006817</name>
</gene>
<evidence type="ECO:0000313" key="3">
    <source>
        <dbReference type="Proteomes" id="UP000475862"/>
    </source>
</evidence>
<comment type="caution">
    <text evidence="2">The sequence shown here is derived from an EMBL/GenBank/DDBJ whole genome shotgun (WGS) entry which is preliminary data.</text>
</comment>
<dbReference type="EMBL" id="VYZN01000019">
    <property type="protein sequence ID" value="KAE9537010.1"/>
    <property type="molecule type" value="Genomic_DNA"/>
</dbReference>
<organism evidence="2 3">
    <name type="scientific">Aphis glycines</name>
    <name type="common">Soybean aphid</name>
    <dbReference type="NCBI Taxonomy" id="307491"/>
    <lineage>
        <taxon>Eukaryota</taxon>
        <taxon>Metazoa</taxon>
        <taxon>Ecdysozoa</taxon>
        <taxon>Arthropoda</taxon>
        <taxon>Hexapoda</taxon>
        <taxon>Insecta</taxon>
        <taxon>Pterygota</taxon>
        <taxon>Neoptera</taxon>
        <taxon>Paraneoptera</taxon>
        <taxon>Hemiptera</taxon>
        <taxon>Sternorrhyncha</taxon>
        <taxon>Aphidomorpha</taxon>
        <taxon>Aphidoidea</taxon>
        <taxon>Aphididae</taxon>
        <taxon>Aphidini</taxon>
        <taxon>Aphis</taxon>
        <taxon>Aphis</taxon>
    </lineage>
</organism>
<sequence length="517" mass="60280">MNNPLKKLPICKNHCSKSKNSIINQPKLQKHIRFQTTLPKNDYCEFEDNDIVDYDTDGRNYITNDDSVPGYWKNSVPKFVKKSTLKIHNKWNKASNKMFADDLIIDHGFNWDTDNRKRKYDTTIIPSSNNKNSDMSDDNMPKTKRTRMTVPQKLSKGLNIDQPLKYCPFCSYITSAYLDRHIITMHENFMNTPIKENVKQMLSIKSKSYKLIRLNTVRDIVGRKLWRDQKIRKVLYNLFKTTQVELWLGSWELPNVPFVNHVAPYEEAEEVDKPCPSPLPVITSNYTEGGEQHLNNSEHNFKESVKSFNNSVQGINDSEESLNGSVQSLNGSVQSLNGSVQSLKNNEQIFNDIVNNFWEDFPSKKTATQLKKAGLRKFLASNHPLISLCCKHLKKRYSKKLRANHTVSKYLDFVSIVFRYVQDSCYQNNYKVHHWLVLLQQPDFIIEYFKVCETYSQNKKITTSHIKIFMPLFSWAMTIFPHQDPKFPMVDGAPDSEEINGIWYTVNQLINTFSDYF</sequence>
<dbReference type="Proteomes" id="UP000475862">
    <property type="component" value="Unassembled WGS sequence"/>
</dbReference>
<evidence type="ECO:0000256" key="1">
    <source>
        <dbReference type="SAM" id="MobiDB-lite"/>
    </source>
</evidence>
<proteinExistence type="predicted"/>
<name>A0A6G0TQF8_APHGL</name>
<reference evidence="2 3" key="1">
    <citation type="submission" date="2019-08" db="EMBL/GenBank/DDBJ databases">
        <title>The genome of the soybean aphid Biotype 1, its phylome, world population structure and adaptation to the North American continent.</title>
        <authorList>
            <person name="Giordano R."/>
            <person name="Donthu R.K."/>
            <person name="Hernandez A.G."/>
            <person name="Wright C.L."/>
            <person name="Zimin A.V."/>
        </authorList>
    </citation>
    <scope>NUCLEOTIDE SEQUENCE [LARGE SCALE GENOMIC DNA]</scope>
    <source>
        <tissue evidence="2">Whole aphids</tissue>
    </source>
</reference>
<dbReference type="AlphaFoldDB" id="A0A6G0TQF8"/>
<protein>
    <submittedName>
        <fullName evidence="2">Uncharacterized protein</fullName>
    </submittedName>
</protein>
<dbReference type="OrthoDB" id="6605957at2759"/>
<keyword evidence="3" id="KW-1185">Reference proteome</keyword>
<feature type="region of interest" description="Disordered" evidence="1">
    <location>
        <begin position="123"/>
        <end position="149"/>
    </location>
</feature>
<accession>A0A6G0TQF8</accession>